<dbReference type="GeneID" id="54555821"/>
<dbReference type="GO" id="GO:0004497">
    <property type="term" value="F:monooxygenase activity"/>
    <property type="evidence" value="ECO:0007669"/>
    <property type="project" value="UniProtKB-KW"/>
</dbReference>
<evidence type="ECO:0000256" key="11">
    <source>
        <dbReference type="ARBA" id="ARBA00023277"/>
    </source>
</evidence>
<keyword evidence="8" id="KW-0186">Copper</keyword>
<name>A0A6A6JN48_WESOR</name>
<feature type="domain" description="Auxiliary Activity family 9 catalytic" evidence="17">
    <location>
        <begin position="52"/>
        <end position="256"/>
    </location>
</feature>
<evidence type="ECO:0000256" key="16">
    <source>
        <dbReference type="SAM" id="SignalP"/>
    </source>
</evidence>
<evidence type="ECO:0000256" key="13">
    <source>
        <dbReference type="ARBA" id="ARBA00044502"/>
    </source>
</evidence>
<organism evidence="18 19">
    <name type="scientific">Westerdykella ornata</name>
    <dbReference type="NCBI Taxonomy" id="318751"/>
    <lineage>
        <taxon>Eukaryota</taxon>
        <taxon>Fungi</taxon>
        <taxon>Dikarya</taxon>
        <taxon>Ascomycota</taxon>
        <taxon>Pezizomycotina</taxon>
        <taxon>Dothideomycetes</taxon>
        <taxon>Pleosporomycetidae</taxon>
        <taxon>Pleosporales</taxon>
        <taxon>Sporormiaceae</taxon>
        <taxon>Westerdykella</taxon>
    </lineage>
</organism>
<dbReference type="InterPro" id="IPR049892">
    <property type="entry name" value="AA9"/>
</dbReference>
<keyword evidence="9" id="KW-0503">Monooxygenase</keyword>
<evidence type="ECO:0000256" key="7">
    <source>
        <dbReference type="ARBA" id="ARBA00023002"/>
    </source>
</evidence>
<keyword evidence="11" id="KW-0119">Carbohydrate metabolism</keyword>
<evidence type="ECO:0000259" key="17">
    <source>
        <dbReference type="Pfam" id="PF03443"/>
    </source>
</evidence>
<evidence type="ECO:0000256" key="15">
    <source>
        <dbReference type="ARBA" id="ARBA00047174"/>
    </source>
</evidence>
<dbReference type="PANTHER" id="PTHR33353">
    <property type="entry name" value="PUTATIVE (AFU_ORTHOLOGUE AFUA_1G12560)-RELATED"/>
    <property type="match status" value="1"/>
</dbReference>
<dbReference type="AlphaFoldDB" id="A0A6A6JN48"/>
<dbReference type="GO" id="GO:0030245">
    <property type="term" value="P:cellulose catabolic process"/>
    <property type="evidence" value="ECO:0007669"/>
    <property type="project" value="UniProtKB-KW"/>
</dbReference>
<keyword evidence="6" id="KW-0136">Cellulose degradation</keyword>
<dbReference type="InterPro" id="IPR005103">
    <property type="entry name" value="AA9_LPMO"/>
</dbReference>
<dbReference type="Proteomes" id="UP000800097">
    <property type="component" value="Unassembled WGS sequence"/>
</dbReference>
<evidence type="ECO:0000256" key="10">
    <source>
        <dbReference type="ARBA" id="ARBA00023157"/>
    </source>
</evidence>
<reference evidence="18" key="1">
    <citation type="journal article" date="2020" name="Stud. Mycol.">
        <title>101 Dothideomycetes genomes: a test case for predicting lifestyles and emergence of pathogens.</title>
        <authorList>
            <person name="Haridas S."/>
            <person name="Albert R."/>
            <person name="Binder M."/>
            <person name="Bloem J."/>
            <person name="Labutti K."/>
            <person name="Salamov A."/>
            <person name="Andreopoulos B."/>
            <person name="Baker S."/>
            <person name="Barry K."/>
            <person name="Bills G."/>
            <person name="Bluhm B."/>
            <person name="Cannon C."/>
            <person name="Castanera R."/>
            <person name="Culley D."/>
            <person name="Daum C."/>
            <person name="Ezra D."/>
            <person name="Gonzalez J."/>
            <person name="Henrissat B."/>
            <person name="Kuo A."/>
            <person name="Liang C."/>
            <person name="Lipzen A."/>
            <person name="Lutzoni F."/>
            <person name="Magnuson J."/>
            <person name="Mondo S."/>
            <person name="Nolan M."/>
            <person name="Ohm R."/>
            <person name="Pangilinan J."/>
            <person name="Park H.-J."/>
            <person name="Ramirez L."/>
            <person name="Alfaro M."/>
            <person name="Sun H."/>
            <person name="Tritt A."/>
            <person name="Yoshinaga Y."/>
            <person name="Zwiers L.-H."/>
            <person name="Turgeon B."/>
            <person name="Goodwin S."/>
            <person name="Spatafora J."/>
            <person name="Crous P."/>
            <person name="Grigoriev I."/>
        </authorList>
    </citation>
    <scope>NUCLEOTIDE SEQUENCE</scope>
    <source>
        <strain evidence="18">CBS 379.55</strain>
    </source>
</reference>
<keyword evidence="5 16" id="KW-0732">Signal</keyword>
<comment type="subcellular location">
    <subcellularLocation>
        <location evidence="2">Secreted</location>
    </subcellularLocation>
</comment>
<keyword evidence="10" id="KW-1015">Disulfide bond</keyword>
<keyword evidence="4" id="KW-0479">Metal-binding</keyword>
<dbReference type="Pfam" id="PF03443">
    <property type="entry name" value="AA9"/>
    <property type="match status" value="1"/>
</dbReference>
<comment type="cofactor">
    <cofactor evidence="1">
        <name>Cu(2+)</name>
        <dbReference type="ChEBI" id="CHEBI:29036"/>
    </cofactor>
</comment>
<dbReference type="Gene3D" id="2.70.50.70">
    <property type="match status" value="1"/>
</dbReference>
<evidence type="ECO:0000256" key="12">
    <source>
        <dbReference type="ARBA" id="ARBA00023326"/>
    </source>
</evidence>
<evidence type="ECO:0000256" key="14">
    <source>
        <dbReference type="ARBA" id="ARBA00045077"/>
    </source>
</evidence>
<keyword evidence="7" id="KW-0560">Oxidoreductase</keyword>
<evidence type="ECO:0000256" key="5">
    <source>
        <dbReference type="ARBA" id="ARBA00022729"/>
    </source>
</evidence>
<dbReference type="EMBL" id="ML986489">
    <property type="protein sequence ID" value="KAF2277947.1"/>
    <property type="molecule type" value="Genomic_DNA"/>
</dbReference>
<gene>
    <name evidence="18" type="ORF">EI97DRAFT_500171</name>
</gene>
<evidence type="ECO:0000256" key="9">
    <source>
        <dbReference type="ARBA" id="ARBA00023033"/>
    </source>
</evidence>
<evidence type="ECO:0000256" key="8">
    <source>
        <dbReference type="ARBA" id="ARBA00023008"/>
    </source>
</evidence>
<dbReference type="RefSeq" id="XP_033655486.1">
    <property type="nucleotide sequence ID" value="XM_033802646.1"/>
</dbReference>
<protein>
    <recommendedName>
        <fullName evidence="15">lytic cellulose monooxygenase (C4-dehydrogenating)</fullName>
        <ecNumber evidence="15">1.14.99.56</ecNumber>
    </recommendedName>
</protein>
<dbReference type="OrthoDB" id="6038816at2759"/>
<keyword evidence="12" id="KW-0624">Polysaccharide degradation</keyword>
<sequence length="280" mass="30957">MKLSSPVAVLLLSSIHDTTAHYVFSRIALLNQPPSPPYTYVRPIYPPPDPQLNNSTSSPQYSVYSPHIRCGWFAHLSGSYVNWPLDINAGDTVSVSTTQSSSLGDGKDEEDMDIYHPGPATAYLSFVAEEPREDGEDTTALRLAEQKQRVNAGDGWWFKIGEVGAREDGRWVLNGREADGERVWSLNFTIPPSTPPGYYLLRTEHLYGYSSSFNSTQFYVSCAHLRIKGPGGGSPGPLVKFPGAYDAWDRSIWFPFGSTGYNGYYGLKEHSLPGPPVWKG</sequence>
<proteinExistence type="inferred from homology"/>
<evidence type="ECO:0000313" key="19">
    <source>
        <dbReference type="Proteomes" id="UP000800097"/>
    </source>
</evidence>
<evidence type="ECO:0000313" key="18">
    <source>
        <dbReference type="EMBL" id="KAF2277947.1"/>
    </source>
</evidence>
<dbReference type="PANTHER" id="PTHR33353:SF10">
    <property type="entry name" value="ENDO-BETA-1,4-GLUCANASE D"/>
    <property type="match status" value="1"/>
</dbReference>
<feature type="chain" id="PRO_5025419245" description="lytic cellulose monooxygenase (C4-dehydrogenating)" evidence="16">
    <location>
        <begin position="21"/>
        <end position="280"/>
    </location>
</feature>
<comment type="catalytic activity">
    <reaction evidence="14">
        <text>[(1-&gt;4)-beta-D-glucosyl]n+m + reduced acceptor + O2 = 4-dehydro-beta-D-glucosyl-[(1-&gt;4)-beta-D-glucosyl]n-1 + [(1-&gt;4)-beta-D-glucosyl]m + acceptor + H2O.</text>
        <dbReference type="EC" id="1.14.99.56"/>
    </reaction>
</comment>
<dbReference type="EC" id="1.14.99.56" evidence="15"/>
<keyword evidence="3" id="KW-0964">Secreted</keyword>
<dbReference type="GO" id="GO:0046872">
    <property type="term" value="F:metal ion binding"/>
    <property type="evidence" value="ECO:0007669"/>
    <property type="project" value="UniProtKB-KW"/>
</dbReference>
<evidence type="ECO:0000256" key="1">
    <source>
        <dbReference type="ARBA" id="ARBA00001973"/>
    </source>
</evidence>
<dbReference type="GO" id="GO:0005576">
    <property type="term" value="C:extracellular region"/>
    <property type="evidence" value="ECO:0007669"/>
    <property type="project" value="UniProtKB-SubCell"/>
</dbReference>
<evidence type="ECO:0000256" key="3">
    <source>
        <dbReference type="ARBA" id="ARBA00022525"/>
    </source>
</evidence>
<evidence type="ECO:0000256" key="2">
    <source>
        <dbReference type="ARBA" id="ARBA00004613"/>
    </source>
</evidence>
<keyword evidence="19" id="KW-1185">Reference proteome</keyword>
<evidence type="ECO:0000256" key="6">
    <source>
        <dbReference type="ARBA" id="ARBA00023001"/>
    </source>
</evidence>
<comment type="similarity">
    <text evidence="13">Belongs to the polysaccharide monooxygenase AA9 family.</text>
</comment>
<accession>A0A6A6JN48</accession>
<evidence type="ECO:0000256" key="4">
    <source>
        <dbReference type="ARBA" id="ARBA00022723"/>
    </source>
</evidence>
<feature type="signal peptide" evidence="16">
    <location>
        <begin position="1"/>
        <end position="20"/>
    </location>
</feature>